<dbReference type="PANTHER" id="PTHR15004">
    <property type="entry name" value="GLUTAMYL-TRNA(GLN) AMIDOTRANSFERASE SUBUNIT C, MITOCHONDRIAL"/>
    <property type="match status" value="1"/>
</dbReference>
<dbReference type="NCBIfam" id="TIGR00135">
    <property type="entry name" value="gatC"/>
    <property type="match status" value="1"/>
</dbReference>
<comment type="subunit">
    <text evidence="1">Heterotrimer of A, B and C subunits.</text>
</comment>
<dbReference type="EC" id="6.3.5.-" evidence="1"/>
<sequence>MTDLLGSRDLLSAGRDVSVAGRQPACAGRNPVESARAATIDLQLPRQPAQHNPGVTRVPNISRDEVAHLAKLARLAVTDDEIDVFAGQLDQILDSVAKVSEVAAADVPPTSHAVPLTNVFRQDVVVPGLTQQQALAGAPAAEEGRFRVPRILGEEQ</sequence>
<comment type="catalytic activity">
    <reaction evidence="1">
        <text>L-glutamyl-tRNA(Gln) + L-glutamine + ATP + H2O = L-glutaminyl-tRNA(Gln) + L-glutamate + ADP + phosphate + H(+)</text>
        <dbReference type="Rhea" id="RHEA:17521"/>
        <dbReference type="Rhea" id="RHEA-COMP:9681"/>
        <dbReference type="Rhea" id="RHEA-COMP:9684"/>
        <dbReference type="ChEBI" id="CHEBI:15377"/>
        <dbReference type="ChEBI" id="CHEBI:15378"/>
        <dbReference type="ChEBI" id="CHEBI:29985"/>
        <dbReference type="ChEBI" id="CHEBI:30616"/>
        <dbReference type="ChEBI" id="CHEBI:43474"/>
        <dbReference type="ChEBI" id="CHEBI:58359"/>
        <dbReference type="ChEBI" id="CHEBI:78520"/>
        <dbReference type="ChEBI" id="CHEBI:78521"/>
        <dbReference type="ChEBI" id="CHEBI:456216"/>
    </reaction>
</comment>
<keyword evidence="1" id="KW-0648">Protein biosynthesis</keyword>
<dbReference type="PANTHER" id="PTHR15004:SF0">
    <property type="entry name" value="GLUTAMYL-TRNA(GLN) AMIDOTRANSFERASE SUBUNIT C, MITOCHONDRIAL"/>
    <property type="match status" value="1"/>
</dbReference>
<accession>A0ABQ3K952</accession>
<evidence type="ECO:0000313" key="3">
    <source>
        <dbReference type="Proteomes" id="UP000649955"/>
    </source>
</evidence>
<dbReference type="Pfam" id="PF02686">
    <property type="entry name" value="GatC"/>
    <property type="match status" value="1"/>
</dbReference>
<comment type="similarity">
    <text evidence="1">Belongs to the GatC family.</text>
</comment>
<dbReference type="Proteomes" id="UP000649955">
    <property type="component" value="Unassembled WGS sequence"/>
</dbReference>
<evidence type="ECO:0000313" key="2">
    <source>
        <dbReference type="EMBL" id="GHG09298.1"/>
    </source>
</evidence>
<comment type="caution">
    <text evidence="2">The sequence shown here is derived from an EMBL/GenBank/DDBJ whole genome shotgun (WGS) entry which is preliminary data.</text>
</comment>
<protein>
    <recommendedName>
        <fullName evidence="1">Aspartyl/glutamyl-tRNA(Asn/Gln) amidotransferase subunit C</fullName>
        <shortName evidence="1">Asp/Glu-ADT subunit C</shortName>
        <ecNumber evidence="1">6.3.5.-</ecNumber>
    </recommendedName>
</protein>
<name>A0ABQ3K952_9PSEU</name>
<reference evidence="3" key="1">
    <citation type="journal article" date="2019" name="Int. J. Syst. Evol. Microbiol.">
        <title>The Global Catalogue of Microorganisms (GCM) 10K type strain sequencing project: providing services to taxonomists for standard genome sequencing and annotation.</title>
        <authorList>
            <consortium name="The Broad Institute Genomics Platform"/>
            <consortium name="The Broad Institute Genome Sequencing Center for Infectious Disease"/>
            <person name="Wu L."/>
            <person name="Ma J."/>
        </authorList>
    </citation>
    <scope>NUCLEOTIDE SEQUENCE [LARGE SCALE GENOMIC DNA]</scope>
    <source>
        <strain evidence="3">CGMCC 4.7680</strain>
    </source>
</reference>
<dbReference type="Gene3D" id="1.10.20.60">
    <property type="entry name" value="Glu-tRNAGln amidotransferase C subunit, N-terminal domain"/>
    <property type="match status" value="1"/>
</dbReference>
<dbReference type="SUPFAM" id="SSF141000">
    <property type="entry name" value="Glu-tRNAGln amidotransferase C subunit"/>
    <property type="match status" value="1"/>
</dbReference>
<organism evidence="2 3">
    <name type="scientific">Amycolatopsis bullii</name>
    <dbReference type="NCBI Taxonomy" id="941987"/>
    <lineage>
        <taxon>Bacteria</taxon>
        <taxon>Bacillati</taxon>
        <taxon>Actinomycetota</taxon>
        <taxon>Actinomycetes</taxon>
        <taxon>Pseudonocardiales</taxon>
        <taxon>Pseudonocardiaceae</taxon>
        <taxon>Amycolatopsis</taxon>
    </lineage>
</organism>
<keyword evidence="3" id="KW-1185">Reference proteome</keyword>
<comment type="function">
    <text evidence="1">Allows the formation of correctly charged Asn-tRNA(Asn) or Gln-tRNA(Gln) through the transamidation of misacylated Asp-tRNA(Asn) or Glu-tRNA(Gln) in organisms which lack either or both of asparaginyl-tRNA or glutaminyl-tRNA synthetases. The reaction takes place in the presence of glutamine and ATP through an activated phospho-Asp-tRNA(Asn) or phospho-Glu-tRNA(Gln).</text>
</comment>
<gene>
    <name evidence="1" type="primary">gatC</name>
    <name evidence="2" type="ORF">GCM10017567_27730</name>
</gene>
<comment type="catalytic activity">
    <reaction evidence="1">
        <text>L-aspartyl-tRNA(Asn) + L-glutamine + ATP + H2O = L-asparaginyl-tRNA(Asn) + L-glutamate + ADP + phosphate + 2 H(+)</text>
        <dbReference type="Rhea" id="RHEA:14513"/>
        <dbReference type="Rhea" id="RHEA-COMP:9674"/>
        <dbReference type="Rhea" id="RHEA-COMP:9677"/>
        <dbReference type="ChEBI" id="CHEBI:15377"/>
        <dbReference type="ChEBI" id="CHEBI:15378"/>
        <dbReference type="ChEBI" id="CHEBI:29985"/>
        <dbReference type="ChEBI" id="CHEBI:30616"/>
        <dbReference type="ChEBI" id="CHEBI:43474"/>
        <dbReference type="ChEBI" id="CHEBI:58359"/>
        <dbReference type="ChEBI" id="CHEBI:78515"/>
        <dbReference type="ChEBI" id="CHEBI:78516"/>
        <dbReference type="ChEBI" id="CHEBI:456216"/>
    </reaction>
</comment>
<dbReference type="HAMAP" id="MF_00122">
    <property type="entry name" value="GatC"/>
    <property type="match status" value="1"/>
</dbReference>
<keyword evidence="1" id="KW-0436">Ligase</keyword>
<proteinExistence type="inferred from homology"/>
<dbReference type="EMBL" id="BNAW01000009">
    <property type="protein sequence ID" value="GHG09298.1"/>
    <property type="molecule type" value="Genomic_DNA"/>
</dbReference>
<keyword evidence="1" id="KW-0547">Nucleotide-binding</keyword>
<dbReference type="InterPro" id="IPR003837">
    <property type="entry name" value="GatC"/>
</dbReference>
<dbReference type="InterPro" id="IPR036113">
    <property type="entry name" value="Asp/Glu-ADT_sf_sub_c"/>
</dbReference>
<evidence type="ECO:0000256" key="1">
    <source>
        <dbReference type="HAMAP-Rule" id="MF_00122"/>
    </source>
</evidence>
<keyword evidence="1" id="KW-0067">ATP-binding</keyword>